<feature type="domain" description="Major facilitator superfamily (MFS) profile" evidence="8">
    <location>
        <begin position="1"/>
        <end position="191"/>
    </location>
</feature>
<dbReference type="GO" id="GO:0005886">
    <property type="term" value="C:plasma membrane"/>
    <property type="evidence" value="ECO:0007669"/>
    <property type="project" value="UniProtKB-SubCell"/>
</dbReference>
<feature type="transmembrane region" description="Helical" evidence="7">
    <location>
        <begin position="389"/>
        <end position="409"/>
    </location>
</feature>
<feature type="transmembrane region" description="Helical" evidence="7">
    <location>
        <begin position="50"/>
        <end position="71"/>
    </location>
</feature>
<keyword evidence="3" id="KW-1003">Cell membrane</keyword>
<feature type="transmembrane region" description="Helical" evidence="7">
    <location>
        <begin position="365"/>
        <end position="383"/>
    </location>
</feature>
<feature type="transmembrane region" description="Helical" evidence="7">
    <location>
        <begin position="323"/>
        <end position="345"/>
    </location>
</feature>
<dbReference type="InterPro" id="IPR036259">
    <property type="entry name" value="MFS_trans_sf"/>
</dbReference>
<dbReference type="AlphaFoldDB" id="A0AAX3W5U7"/>
<dbReference type="EMBL" id="CP118848">
    <property type="protein sequence ID" value="WHI60559.1"/>
    <property type="molecule type" value="Genomic_DNA"/>
</dbReference>
<dbReference type="InterPro" id="IPR020846">
    <property type="entry name" value="MFS_dom"/>
</dbReference>
<name>A0AAX3W5U7_MAMLE</name>
<feature type="transmembrane region" description="Helical" evidence="7">
    <location>
        <begin position="261"/>
        <end position="281"/>
    </location>
</feature>
<keyword evidence="4 7" id="KW-0812">Transmembrane</keyword>
<organism evidence="9 10">
    <name type="scientific">Mammaliicoccus lentus</name>
    <name type="common">Staphylococcus lentus</name>
    <dbReference type="NCBI Taxonomy" id="42858"/>
    <lineage>
        <taxon>Bacteria</taxon>
        <taxon>Bacillati</taxon>
        <taxon>Bacillota</taxon>
        <taxon>Bacilli</taxon>
        <taxon>Bacillales</taxon>
        <taxon>Staphylococcaceae</taxon>
        <taxon>Mammaliicoccus</taxon>
    </lineage>
</organism>
<dbReference type="Pfam" id="PF07690">
    <property type="entry name" value="MFS_1"/>
    <property type="match status" value="1"/>
</dbReference>
<evidence type="ECO:0000256" key="5">
    <source>
        <dbReference type="ARBA" id="ARBA00022989"/>
    </source>
</evidence>
<evidence type="ECO:0000256" key="3">
    <source>
        <dbReference type="ARBA" id="ARBA00022475"/>
    </source>
</evidence>
<feature type="transmembrane region" description="Helical" evidence="7">
    <location>
        <begin position="16"/>
        <end position="38"/>
    </location>
</feature>
<dbReference type="RefSeq" id="WP_282862659.1">
    <property type="nucleotide sequence ID" value="NZ_CP118848.1"/>
</dbReference>
<dbReference type="PANTHER" id="PTHR23513">
    <property type="entry name" value="INTEGRAL MEMBRANE EFFLUX PROTEIN-RELATED"/>
    <property type="match status" value="1"/>
</dbReference>
<dbReference type="InterPro" id="IPR011701">
    <property type="entry name" value="MFS"/>
</dbReference>
<feature type="transmembrane region" description="Helical" evidence="7">
    <location>
        <begin position="225"/>
        <end position="249"/>
    </location>
</feature>
<evidence type="ECO:0000256" key="2">
    <source>
        <dbReference type="ARBA" id="ARBA00022448"/>
    </source>
</evidence>
<evidence type="ECO:0000256" key="6">
    <source>
        <dbReference type="ARBA" id="ARBA00023136"/>
    </source>
</evidence>
<sequence length="417" mass="46502">MKELYKIFKYKDFKNYFVAFSIWHLASWVSITIIPIYATHVYGLGNQVAAIIGLRWLPNIFLGPFIGTFIKNIGPKKATILSMLSYGIALIILVNITNLYLILILVLLMGINDAIGGPASLTLRTQAFPEDLAMLGNSLIQGVNRLSKVIGPLLSALLLKIIGLKAEVYFIFAFILIAVFLLKGFKDQSDKKTVSNYKNIKIREYIKSVYKTLIDFLMFMKNNKLIMGLAVTGLGYMITFGGLKIYLLWLADSLGDRENLWLLFLSAQGFGALIGASLSVSLSNKIKDSQLKLIYILTSVLEALLLSLLIFSENMNTSSGVILSFIVLIMAGIPETICFIAYYTLLHKKLTESQLADYHSITLPIYDAVLFVGISLAGVLLNFVSIKLVLLICVSFTILPFIPYLKIFLKKEENSKQ</sequence>
<accession>A0AAX3W5U7</accession>
<keyword evidence="5 7" id="KW-1133">Transmembrane helix</keyword>
<keyword evidence="2" id="KW-0813">Transport</keyword>
<evidence type="ECO:0000313" key="9">
    <source>
        <dbReference type="EMBL" id="WHI60559.1"/>
    </source>
</evidence>
<feature type="transmembrane region" description="Helical" evidence="7">
    <location>
        <begin position="83"/>
        <end position="111"/>
    </location>
</feature>
<comment type="subcellular location">
    <subcellularLocation>
        <location evidence="1">Cell membrane</location>
        <topology evidence="1">Multi-pass membrane protein</topology>
    </subcellularLocation>
</comment>
<dbReference type="Proteomes" id="UP001223261">
    <property type="component" value="Chromosome"/>
</dbReference>
<evidence type="ECO:0000313" key="10">
    <source>
        <dbReference type="Proteomes" id="UP001223261"/>
    </source>
</evidence>
<protein>
    <submittedName>
        <fullName evidence="9">MFS transporter</fullName>
    </submittedName>
</protein>
<feature type="transmembrane region" description="Helical" evidence="7">
    <location>
        <begin position="157"/>
        <end position="182"/>
    </location>
</feature>
<dbReference type="GO" id="GO:0022857">
    <property type="term" value="F:transmembrane transporter activity"/>
    <property type="evidence" value="ECO:0007669"/>
    <property type="project" value="InterPro"/>
</dbReference>
<feature type="transmembrane region" description="Helical" evidence="7">
    <location>
        <begin position="293"/>
        <end position="311"/>
    </location>
</feature>
<gene>
    <name evidence="9" type="ORF">PYH69_02715</name>
</gene>
<evidence type="ECO:0000256" key="4">
    <source>
        <dbReference type="ARBA" id="ARBA00022692"/>
    </source>
</evidence>
<proteinExistence type="predicted"/>
<evidence type="ECO:0000256" key="7">
    <source>
        <dbReference type="SAM" id="Phobius"/>
    </source>
</evidence>
<keyword evidence="6 7" id="KW-0472">Membrane</keyword>
<dbReference type="SUPFAM" id="SSF103473">
    <property type="entry name" value="MFS general substrate transporter"/>
    <property type="match status" value="1"/>
</dbReference>
<evidence type="ECO:0000259" key="8">
    <source>
        <dbReference type="PROSITE" id="PS50850"/>
    </source>
</evidence>
<evidence type="ECO:0000256" key="1">
    <source>
        <dbReference type="ARBA" id="ARBA00004651"/>
    </source>
</evidence>
<dbReference type="PANTHER" id="PTHR23513:SF6">
    <property type="entry name" value="MAJOR FACILITATOR SUPERFAMILY ASSOCIATED DOMAIN-CONTAINING PROTEIN"/>
    <property type="match status" value="1"/>
</dbReference>
<dbReference type="Gene3D" id="1.20.1250.20">
    <property type="entry name" value="MFS general substrate transporter like domains"/>
    <property type="match status" value="1"/>
</dbReference>
<dbReference type="PROSITE" id="PS50850">
    <property type="entry name" value="MFS"/>
    <property type="match status" value="1"/>
</dbReference>
<reference evidence="9" key="1">
    <citation type="journal article" date="2023" name="Antibiotics">
        <title>Prevalence and Molecular Characterization of Methicillin-Resistant Staphylococci (MRS) and Mammaliicocci (MRM) in Dromedary Camels from Algeria: First Detection of SCCmec-mecC Hybrid in Methicillin-Resistant Mammaliicoccus lentus.</title>
        <authorList>
            <person name="Belhout C."/>
            <person name="Boyen F."/>
            <person name="Vereecke N."/>
            <person name="Theuns S."/>
            <person name="Taibi N."/>
            <person name="Stegger M."/>
            <person name="de la Fe-Rodriguez P.Y."/>
            <person name="Bouayad L."/>
            <person name="Elgroud R."/>
            <person name="Butaye P."/>
        </authorList>
    </citation>
    <scope>NUCLEOTIDE SEQUENCE</scope>
    <source>
        <strain evidence="9">7048</strain>
    </source>
</reference>